<gene>
    <name evidence="2" type="ORF">MRATA1EN1_LOCUS21814</name>
</gene>
<dbReference type="EMBL" id="OX459969">
    <property type="protein sequence ID" value="CAI9172852.1"/>
    <property type="molecule type" value="Genomic_DNA"/>
</dbReference>
<organism evidence="2 3">
    <name type="scientific">Rangifer tarandus platyrhynchus</name>
    <name type="common">Svalbard reindeer</name>
    <dbReference type="NCBI Taxonomy" id="3082113"/>
    <lineage>
        <taxon>Eukaryota</taxon>
        <taxon>Metazoa</taxon>
        <taxon>Chordata</taxon>
        <taxon>Craniata</taxon>
        <taxon>Vertebrata</taxon>
        <taxon>Euteleostomi</taxon>
        <taxon>Mammalia</taxon>
        <taxon>Eutheria</taxon>
        <taxon>Laurasiatheria</taxon>
        <taxon>Artiodactyla</taxon>
        <taxon>Ruminantia</taxon>
        <taxon>Pecora</taxon>
        <taxon>Cervidae</taxon>
        <taxon>Odocoileinae</taxon>
        <taxon>Rangifer</taxon>
    </lineage>
</organism>
<evidence type="ECO:0000256" key="1">
    <source>
        <dbReference type="SAM" id="MobiDB-lite"/>
    </source>
</evidence>
<reference evidence="2" key="1">
    <citation type="submission" date="2023-04" db="EMBL/GenBank/DDBJ databases">
        <authorList>
            <consortium name="ELIXIR-Norway"/>
        </authorList>
    </citation>
    <scope>NUCLEOTIDE SEQUENCE [LARGE SCALE GENOMIC DNA]</scope>
</reference>
<keyword evidence="3" id="KW-1185">Reference proteome</keyword>
<accession>A0ABN8ZG20</accession>
<dbReference type="Proteomes" id="UP001176941">
    <property type="component" value="Chromosome 33"/>
</dbReference>
<protein>
    <submittedName>
        <fullName evidence="2">Uncharacterized protein</fullName>
    </submittedName>
</protein>
<proteinExistence type="predicted"/>
<evidence type="ECO:0000313" key="3">
    <source>
        <dbReference type="Proteomes" id="UP001176941"/>
    </source>
</evidence>
<sequence>MAERPLTTSLSNLDSRRPAVDTRLVSPHRVTPLVRGHLRVATPRREVLGRMPGPDRLSLAGARRTLPGGSQSAQR</sequence>
<evidence type="ECO:0000313" key="2">
    <source>
        <dbReference type="EMBL" id="CAI9172852.1"/>
    </source>
</evidence>
<name>A0ABN8ZG20_RANTA</name>
<feature type="region of interest" description="Disordered" evidence="1">
    <location>
        <begin position="48"/>
        <end position="75"/>
    </location>
</feature>